<dbReference type="Gene3D" id="2.30.30.940">
    <property type="match status" value="1"/>
</dbReference>
<dbReference type="InterPro" id="IPR014862">
    <property type="entry name" value="TrwC"/>
</dbReference>
<dbReference type="Pfam" id="PF13604">
    <property type="entry name" value="AAA_30"/>
    <property type="match status" value="1"/>
</dbReference>
<dbReference type="EMBL" id="BAABLM010000007">
    <property type="protein sequence ID" value="GAA4682416.1"/>
    <property type="molecule type" value="Genomic_DNA"/>
</dbReference>
<dbReference type="SUPFAM" id="SSF55464">
    <property type="entry name" value="Origin of replication-binding domain, RBD-like"/>
    <property type="match status" value="1"/>
</dbReference>
<feature type="region of interest" description="Disordered" evidence="1">
    <location>
        <begin position="1224"/>
        <end position="1244"/>
    </location>
</feature>
<evidence type="ECO:0000259" key="2">
    <source>
        <dbReference type="Pfam" id="PF08751"/>
    </source>
</evidence>
<dbReference type="InterPro" id="IPR027417">
    <property type="entry name" value="P-loop_NTPase"/>
</dbReference>
<evidence type="ECO:0000313" key="4">
    <source>
        <dbReference type="Proteomes" id="UP001501295"/>
    </source>
</evidence>
<dbReference type="CDD" id="cd18809">
    <property type="entry name" value="SF1_C_RecD"/>
    <property type="match status" value="1"/>
</dbReference>
<sequence>MMTVHILSAGDGYAYYTSETATADMKREPGRELGDYYTADGNPPGVWVGSGLDALGVKGTVSEEQMKALFGEGLHPDADRIIADAQASGKTADQAQALAKLGRNYYSYDQGGTGLRAAIDEGYARFERIEHREPNTEERRAIRIREGAQAFREAKGRPPADKEELGRYITAASRPTAQAVAGFDLVFSPAKSVSTLWGLGDNDTRKVIEDAHEAAIADTVKYLEDEAIATRAGTNGVAQIDVEGGLIATRFRHYDSRTGDPQLHDHLVVANKVKGVDGKWRTIDSKLLHRQGVAASEFYNSRVMDRVTEGLGVTTELREVTRGKRPVVEIAGIDDRLTTGFSTRSAGIKDAMKKLEQDYRRDHGRAPDLKARIALAQQATLDTRPQKETGRSLADLRTAWRARAIETVGARVVDSVLRDARAAARGGNAGGGTVEQITIEQASARVVEIVSEHHAVWGPHMIEAETRRFVQAERTKGNVVEGTVEQITKHALTTDSITVTPPAPHGAFQPLTRKDGVSIYEHKGSQLLSSRTVLAAEDTLLEAARDRTLRPVSRETFDRIAEAEGKHLDAGQRALAGEFATSSTRLVVGTGPAGTGKTTALQVAARAIAAEGGRMVGLAPSAAAADVMADAIGVDAHTIHSFTHGKGSLTELLHGEGPVEGVDLKAGDVIVVDEAGMAGTTNLAKVTRIAERHGAHVRLIGDDKQLSAVEAGGALRLLEHEVGSVKLEVLHRFSNREEAEATKLLRDPTGTGDPFAWYVDNGRVTGGDVDRMTADVFSGWQHDTDAGLQSVMVAKTNATVSELNGRAQALRMGQGLVRGRESAPLHDGLSAYRGDTIVTRMNDSQLKTSGGRDRVKNNDVWTVEKAHQDGSLSVVNLRSGAKITLPRAYVEKSVELGYASTLHRTQGMTADTAHVLADASTSRELAYVGLTRGRHENHLYVETEEAQPVSEVLASIARTSDATVSATETIRNEHARVDNLVTLIDQYSDVTERADVLRFARVADQALGHDTAVTLRGHESWGAVEAALRHAEAQGLDPADALHRSWTERDMDGAEDQPAVLSARITANTAEYVAALPHDRAQPAPAVPAWIADRRALDSERTAPDWREHLQERYDYLQTRLEERGATIAADRPEWSVELGDIPADLGKRQQWTVLAAEVSVFREKYRVDEASPEAVPAGYRERAVGADLAARVTAVHKSSQSSSQQAATDAEMQGAAAAATRVAQRAREAVTPRQGGVQVAQPQSTAQVLVEAQRQKAAEAQKARQASPSDRRARPVENTAAQALIEAQKLRAAQRAGELTRQGFNVKAQKESDRRNQPFRPEQGRPRDPDLER</sequence>
<gene>
    <name evidence="3" type="ORF">GCM10025780_29840</name>
</gene>
<protein>
    <recommendedName>
        <fullName evidence="2">TrwC relaxase domain-containing protein</fullName>
    </recommendedName>
</protein>
<evidence type="ECO:0000313" key="3">
    <source>
        <dbReference type="EMBL" id="GAA4682416.1"/>
    </source>
</evidence>
<comment type="caution">
    <text evidence="3">The sequence shown here is derived from an EMBL/GenBank/DDBJ whole genome shotgun (WGS) entry which is preliminary data.</text>
</comment>
<dbReference type="Gene3D" id="3.40.50.300">
    <property type="entry name" value="P-loop containing nucleotide triphosphate hydrolases"/>
    <property type="match status" value="2"/>
</dbReference>
<feature type="region of interest" description="Disordered" evidence="1">
    <location>
        <begin position="1295"/>
        <end position="1334"/>
    </location>
</feature>
<evidence type="ECO:0000256" key="1">
    <source>
        <dbReference type="SAM" id="MobiDB-lite"/>
    </source>
</evidence>
<dbReference type="NCBIfam" id="NF041492">
    <property type="entry name" value="MobF"/>
    <property type="match status" value="1"/>
</dbReference>
<proteinExistence type="predicted"/>
<organism evidence="3 4">
    <name type="scientific">Frondihabitans cladoniiphilus</name>
    <dbReference type="NCBI Taxonomy" id="715785"/>
    <lineage>
        <taxon>Bacteria</taxon>
        <taxon>Bacillati</taxon>
        <taxon>Actinomycetota</taxon>
        <taxon>Actinomycetes</taxon>
        <taxon>Micrococcales</taxon>
        <taxon>Microbacteriaceae</taxon>
        <taxon>Frondihabitans</taxon>
    </lineage>
</organism>
<reference evidence="4" key="1">
    <citation type="journal article" date="2019" name="Int. J. Syst. Evol. Microbiol.">
        <title>The Global Catalogue of Microorganisms (GCM) 10K type strain sequencing project: providing services to taxonomists for standard genome sequencing and annotation.</title>
        <authorList>
            <consortium name="The Broad Institute Genomics Platform"/>
            <consortium name="The Broad Institute Genome Sequencing Center for Infectious Disease"/>
            <person name="Wu L."/>
            <person name="Ma J."/>
        </authorList>
    </citation>
    <scope>NUCLEOTIDE SEQUENCE [LARGE SCALE GENOMIC DNA]</scope>
    <source>
        <strain evidence="4">JCM 18956</strain>
    </source>
</reference>
<accession>A0ABP8W5Z8</accession>
<feature type="compositionally biased region" description="Basic and acidic residues" evidence="1">
    <location>
        <begin position="1309"/>
        <end position="1334"/>
    </location>
</feature>
<keyword evidence="4" id="KW-1185">Reference proteome</keyword>
<feature type="domain" description="TrwC relaxase" evidence="2">
    <location>
        <begin position="9"/>
        <end position="405"/>
    </location>
</feature>
<dbReference type="SUPFAM" id="SSF52540">
    <property type="entry name" value="P-loop containing nucleoside triphosphate hydrolases"/>
    <property type="match status" value="2"/>
</dbReference>
<dbReference type="Pfam" id="PF08751">
    <property type="entry name" value="TrwC"/>
    <property type="match status" value="1"/>
</dbReference>
<name>A0ABP8W5Z8_9MICO</name>
<dbReference type="Proteomes" id="UP001501295">
    <property type="component" value="Unassembled WGS sequence"/>
</dbReference>